<keyword evidence="1" id="KW-0472">Membrane</keyword>
<feature type="transmembrane region" description="Helical" evidence="1">
    <location>
        <begin position="56"/>
        <end position="75"/>
    </location>
</feature>
<feature type="transmembrane region" description="Helical" evidence="1">
    <location>
        <begin position="95"/>
        <end position="119"/>
    </location>
</feature>
<evidence type="ECO:0000313" key="2">
    <source>
        <dbReference type="EMBL" id="MFC4129074.1"/>
    </source>
</evidence>
<feature type="transmembrane region" description="Helical" evidence="1">
    <location>
        <begin position="126"/>
        <end position="147"/>
    </location>
</feature>
<protein>
    <recommendedName>
        <fullName evidence="4">ABC-2 type transport system permease protein</fullName>
    </recommendedName>
</protein>
<feature type="transmembrane region" description="Helical" evidence="1">
    <location>
        <begin position="324"/>
        <end position="344"/>
    </location>
</feature>
<feature type="transmembrane region" description="Helical" evidence="1">
    <location>
        <begin position="228"/>
        <end position="250"/>
    </location>
</feature>
<gene>
    <name evidence="2" type="ORF">ACFOZ4_00410</name>
</gene>
<evidence type="ECO:0000256" key="1">
    <source>
        <dbReference type="SAM" id="Phobius"/>
    </source>
</evidence>
<feature type="transmembrane region" description="Helical" evidence="1">
    <location>
        <begin position="22"/>
        <end position="44"/>
    </location>
</feature>
<comment type="caution">
    <text evidence="2">The sequence shown here is derived from an EMBL/GenBank/DDBJ whole genome shotgun (WGS) entry which is preliminary data.</text>
</comment>
<keyword evidence="3" id="KW-1185">Reference proteome</keyword>
<keyword evidence="1" id="KW-0812">Transmembrane</keyword>
<evidence type="ECO:0008006" key="4">
    <source>
        <dbReference type="Google" id="ProtNLM"/>
    </source>
</evidence>
<dbReference type="EMBL" id="JBHSAY010000002">
    <property type="protein sequence ID" value="MFC4129074.1"/>
    <property type="molecule type" value="Genomic_DNA"/>
</dbReference>
<feature type="transmembrane region" description="Helical" evidence="1">
    <location>
        <begin position="369"/>
        <end position="392"/>
    </location>
</feature>
<name>A0ABV8LFL5_9ACTN</name>
<reference evidence="3" key="1">
    <citation type="journal article" date="2019" name="Int. J. Syst. Evol. Microbiol.">
        <title>The Global Catalogue of Microorganisms (GCM) 10K type strain sequencing project: providing services to taxonomists for standard genome sequencing and annotation.</title>
        <authorList>
            <consortium name="The Broad Institute Genomics Platform"/>
            <consortium name="The Broad Institute Genome Sequencing Center for Infectious Disease"/>
            <person name="Wu L."/>
            <person name="Ma J."/>
        </authorList>
    </citation>
    <scope>NUCLEOTIDE SEQUENCE [LARGE SCALE GENOMIC DNA]</scope>
    <source>
        <strain evidence="3">CGMCC 4.7289</strain>
    </source>
</reference>
<accession>A0ABV8LFL5</accession>
<organism evidence="2 3">
    <name type="scientific">Hamadaea flava</name>
    <dbReference type="NCBI Taxonomy" id="1742688"/>
    <lineage>
        <taxon>Bacteria</taxon>
        <taxon>Bacillati</taxon>
        <taxon>Actinomycetota</taxon>
        <taxon>Actinomycetes</taxon>
        <taxon>Micromonosporales</taxon>
        <taxon>Micromonosporaceae</taxon>
        <taxon>Hamadaea</taxon>
    </lineage>
</organism>
<proteinExistence type="predicted"/>
<sequence length="637" mass="66839">MVGVLIRMKLAIIRHSMTGGKAAWMVTGGAFGLLFAAATIWLTFVDIAEPGVLGDLLACVWAMWMLGWVVGPLWGGSAVLRADHFALLPVPRRKLALGLLGAAFVGVTTAVTALAFLSLITYAAHLGALPALIAVPAAAGELVFVVLLSRVAYALVGFVATSRIGAAVTGVLFAAMIVLSQSGWMIIVAIMYSDVLTTGFSATFSTTLRWIPSSWGVVAVDAAARGDWLLVLGALASLAVVIGLLLLIWAATLGTPRRSRVTIRGTSHAPVPTGGLFAGPTGTVFRKELRTWWRDPLRTTTATVPIAWALLTTLLPLTFDAKALLPWAGPAVALFAITSACNLYSQDGTALWQTITTGAQHADVRGRQLAYLTVFGPISIALSIGFTIWSGYAWAWPWVAATVPALLGGGAGLIIYASVVAMVPGPDAHKRPDNPLERADTTGQSNVLFWIGLLPAAPALTAVILGDRLDLPVLLWAGGPISLATGIALAWWLGAAAGKKLTATGADMLHIMRTGRNTATGRAATGGVKLEVSKRDATIGILYWIGGPILLFPQGIVPFVFILVGVDVKSWFLAMYVPHAWGLAVAGAGILIGIFLCAQAVRITFRNKAIRAQREAAAARERAEAGGGDLDHELEPV</sequence>
<feature type="transmembrane region" description="Helical" evidence="1">
    <location>
        <begin position="398"/>
        <end position="426"/>
    </location>
</feature>
<feature type="transmembrane region" description="Helical" evidence="1">
    <location>
        <begin position="541"/>
        <end position="566"/>
    </location>
</feature>
<feature type="transmembrane region" description="Helical" evidence="1">
    <location>
        <begin position="447"/>
        <end position="465"/>
    </location>
</feature>
<dbReference type="Proteomes" id="UP001595816">
    <property type="component" value="Unassembled WGS sequence"/>
</dbReference>
<evidence type="ECO:0000313" key="3">
    <source>
        <dbReference type="Proteomes" id="UP001595816"/>
    </source>
</evidence>
<keyword evidence="1" id="KW-1133">Transmembrane helix</keyword>
<feature type="transmembrane region" description="Helical" evidence="1">
    <location>
        <begin position="296"/>
        <end position="318"/>
    </location>
</feature>
<dbReference type="RefSeq" id="WP_253763263.1">
    <property type="nucleotide sequence ID" value="NZ_JAMZDZ010000001.1"/>
</dbReference>
<feature type="transmembrane region" description="Helical" evidence="1">
    <location>
        <begin position="578"/>
        <end position="601"/>
    </location>
</feature>
<feature type="transmembrane region" description="Helical" evidence="1">
    <location>
        <begin position="471"/>
        <end position="493"/>
    </location>
</feature>